<dbReference type="RefSeq" id="WP_092847796.1">
    <property type="nucleotide sequence ID" value="NZ_FOMI01000001.1"/>
</dbReference>
<evidence type="ECO:0000313" key="2">
    <source>
        <dbReference type="Proteomes" id="UP000199439"/>
    </source>
</evidence>
<protein>
    <submittedName>
        <fullName evidence="1">Uncharacterized protein</fullName>
    </submittedName>
</protein>
<dbReference type="OrthoDB" id="1448832at2"/>
<dbReference type="EMBL" id="FOMI01000001">
    <property type="protein sequence ID" value="SFC82588.1"/>
    <property type="molecule type" value="Genomic_DNA"/>
</dbReference>
<name>A0A1I1MHK2_9FLAO</name>
<evidence type="ECO:0000313" key="1">
    <source>
        <dbReference type="EMBL" id="SFC82588.1"/>
    </source>
</evidence>
<dbReference type="AlphaFoldDB" id="A0A1I1MHK2"/>
<sequence>MEGRIYKIYGLVLSLAMCFWSCTEEIDLNQAEDLELSPVIENSLLFFDAPATNFFAGANESSEFSDFIELDLFNNSFTRNNIVKVEFVFDVLNSIKRSFELQVDLLDDLDQTVHTFSFEALASPDASQVYTKYTEVFEGNRLRVLMNANKLSFTLIVQEGEAINENTLGQINMKSKSVFYFNIND</sequence>
<accession>A0A1I1MHK2</accession>
<organism evidence="1 2">
    <name type="scientific">Algibacter pectinivorans</name>
    <dbReference type="NCBI Taxonomy" id="870482"/>
    <lineage>
        <taxon>Bacteria</taxon>
        <taxon>Pseudomonadati</taxon>
        <taxon>Bacteroidota</taxon>
        <taxon>Flavobacteriia</taxon>
        <taxon>Flavobacteriales</taxon>
        <taxon>Flavobacteriaceae</taxon>
        <taxon>Algibacter</taxon>
    </lineage>
</organism>
<reference evidence="2" key="1">
    <citation type="submission" date="2016-10" db="EMBL/GenBank/DDBJ databases">
        <authorList>
            <person name="Varghese N."/>
            <person name="Submissions S."/>
        </authorList>
    </citation>
    <scope>NUCLEOTIDE SEQUENCE [LARGE SCALE GENOMIC DNA]</scope>
    <source>
        <strain evidence="2">DSM 25730</strain>
    </source>
</reference>
<dbReference type="Proteomes" id="UP000199439">
    <property type="component" value="Unassembled WGS sequence"/>
</dbReference>
<gene>
    <name evidence="1" type="ORF">SAMN04487987_101146</name>
</gene>
<proteinExistence type="predicted"/>
<dbReference type="STRING" id="870482.SAMN04487987_101146"/>
<keyword evidence="2" id="KW-1185">Reference proteome</keyword>